<reference evidence="9 10" key="1">
    <citation type="journal article" date="2019" name="Int. J. Syst. Evol. Microbiol.">
        <title>Anaerobacillus alkaliphilus sp. nov., a novel alkaliphilic and moderately halophilic bacterium.</title>
        <authorList>
            <person name="Borsodi A.K."/>
            <person name="Aszalos J.M."/>
            <person name="Bihari P."/>
            <person name="Nagy I."/>
            <person name="Schumann P."/>
            <person name="Sproer C."/>
            <person name="Kovacs A.L."/>
            <person name="Boka K."/>
            <person name="Dobosy P."/>
            <person name="Ovari M."/>
            <person name="Szili-Kovacs T."/>
            <person name="Toth E."/>
        </authorList>
    </citation>
    <scope>NUCLEOTIDE SEQUENCE [LARGE SCALE GENOMIC DNA]</scope>
    <source>
        <strain evidence="9 10">B16-10</strain>
    </source>
</reference>
<feature type="domain" description="Gram-positive cocci surface proteins LPxTG" evidence="8">
    <location>
        <begin position="50"/>
        <end position="85"/>
    </location>
</feature>
<evidence type="ECO:0000313" key="9">
    <source>
        <dbReference type="EMBL" id="RXJ02927.1"/>
    </source>
</evidence>
<dbReference type="InterPro" id="IPR019931">
    <property type="entry name" value="LPXTG_anchor"/>
</dbReference>
<keyword evidence="7" id="KW-0472">Membrane</keyword>
<evidence type="ECO:0000256" key="5">
    <source>
        <dbReference type="ARBA" id="ARBA00023088"/>
    </source>
</evidence>
<name>A0A4Q0VVJ4_9BACI</name>
<keyword evidence="10" id="KW-1185">Reference proteome</keyword>
<dbReference type="Proteomes" id="UP000290649">
    <property type="component" value="Unassembled WGS sequence"/>
</dbReference>
<keyword evidence="5" id="KW-0572">Peptidoglycan-anchor</keyword>
<feature type="region of interest" description="Disordered" evidence="6">
    <location>
        <begin position="1"/>
        <end position="60"/>
    </location>
</feature>
<dbReference type="Pfam" id="PF00746">
    <property type="entry name" value="Gram_pos_anchor"/>
    <property type="match status" value="1"/>
</dbReference>
<dbReference type="AlphaFoldDB" id="A0A4Q0VVJ4"/>
<evidence type="ECO:0000256" key="4">
    <source>
        <dbReference type="ARBA" id="ARBA00022729"/>
    </source>
</evidence>
<comment type="caution">
    <text evidence="9">The sequence shown here is derived from an EMBL/GenBank/DDBJ whole genome shotgun (WGS) entry which is preliminary data.</text>
</comment>
<keyword evidence="7" id="KW-1133">Transmembrane helix</keyword>
<gene>
    <name evidence="9" type="ORF">DS745_04905</name>
</gene>
<feature type="transmembrane region" description="Helical" evidence="7">
    <location>
        <begin position="64"/>
        <end position="81"/>
    </location>
</feature>
<protein>
    <submittedName>
        <fullName evidence="9">LPXTG cell wall anchor domain-containing protein</fullName>
    </submittedName>
</protein>
<keyword evidence="2" id="KW-0134">Cell wall</keyword>
<feature type="compositionally biased region" description="Polar residues" evidence="6">
    <location>
        <begin position="50"/>
        <end position="60"/>
    </location>
</feature>
<accession>A0A4Q0VVJ4</accession>
<feature type="compositionally biased region" description="Acidic residues" evidence="6">
    <location>
        <begin position="1"/>
        <end position="10"/>
    </location>
</feature>
<proteinExistence type="predicted"/>
<keyword evidence="7" id="KW-0812">Transmembrane</keyword>
<dbReference type="NCBIfam" id="TIGR01167">
    <property type="entry name" value="LPXTG_anchor"/>
    <property type="match status" value="1"/>
</dbReference>
<evidence type="ECO:0000256" key="3">
    <source>
        <dbReference type="ARBA" id="ARBA00022525"/>
    </source>
</evidence>
<evidence type="ECO:0000313" key="10">
    <source>
        <dbReference type="Proteomes" id="UP000290649"/>
    </source>
</evidence>
<keyword evidence="4" id="KW-0732">Signal</keyword>
<sequence>MEPPIEEPPVEEPPIKEPPGEDSVDPPTEVSPEFPEEEEEYEKPDLPTSDYGSTLPQTGETNPIYYYIIGAIITLFGIGLFRRQRVK</sequence>
<organism evidence="9 10">
    <name type="scientific">Anaerobacillus alkaliphilus</name>
    <dbReference type="NCBI Taxonomy" id="1548597"/>
    <lineage>
        <taxon>Bacteria</taxon>
        <taxon>Bacillati</taxon>
        <taxon>Bacillota</taxon>
        <taxon>Bacilli</taxon>
        <taxon>Bacillales</taxon>
        <taxon>Bacillaceae</taxon>
        <taxon>Anaerobacillus</taxon>
    </lineage>
</organism>
<dbReference type="EMBL" id="QOUX01000020">
    <property type="protein sequence ID" value="RXJ02927.1"/>
    <property type="molecule type" value="Genomic_DNA"/>
</dbReference>
<comment type="subcellular location">
    <subcellularLocation>
        <location evidence="1">Secreted</location>
        <location evidence="1">Cell wall</location>
        <topology evidence="1">Peptidoglycan-anchor</topology>
    </subcellularLocation>
</comment>
<keyword evidence="3" id="KW-0964">Secreted</keyword>
<dbReference type="OrthoDB" id="2750953at2"/>
<evidence type="ECO:0000256" key="7">
    <source>
        <dbReference type="SAM" id="Phobius"/>
    </source>
</evidence>
<evidence type="ECO:0000256" key="1">
    <source>
        <dbReference type="ARBA" id="ARBA00004168"/>
    </source>
</evidence>
<evidence type="ECO:0000256" key="6">
    <source>
        <dbReference type="SAM" id="MobiDB-lite"/>
    </source>
</evidence>
<evidence type="ECO:0000256" key="2">
    <source>
        <dbReference type="ARBA" id="ARBA00022512"/>
    </source>
</evidence>
<evidence type="ECO:0000259" key="8">
    <source>
        <dbReference type="Pfam" id="PF00746"/>
    </source>
</evidence>